<dbReference type="RefSeq" id="WP_220209296.1">
    <property type="nucleotide sequence ID" value="NZ_BNJK01000002.1"/>
</dbReference>
<protein>
    <submittedName>
        <fullName evidence="2">Uncharacterized protein</fullName>
    </submittedName>
</protein>
<evidence type="ECO:0000313" key="2">
    <source>
        <dbReference type="EMBL" id="GHO98583.1"/>
    </source>
</evidence>
<organism evidence="2 3">
    <name type="scientific">Reticulibacter mediterranei</name>
    <dbReference type="NCBI Taxonomy" id="2778369"/>
    <lineage>
        <taxon>Bacteria</taxon>
        <taxon>Bacillati</taxon>
        <taxon>Chloroflexota</taxon>
        <taxon>Ktedonobacteria</taxon>
        <taxon>Ktedonobacterales</taxon>
        <taxon>Reticulibacteraceae</taxon>
        <taxon>Reticulibacter</taxon>
    </lineage>
</organism>
<accession>A0A8J3IQV7</accession>
<sequence>MPITQWLDLGRTFLLVVSVLGGWSAVLGILVCVGELVTLFLRRHECLYECQEGLFVMRASQQITTIIHWSQIEEISAERHFPATRGYAYWLRCRDGKTVRVGRKLWERTRDRFVQQHAHHDQFTVTSSILIRDGET</sequence>
<keyword evidence="3" id="KW-1185">Reference proteome</keyword>
<evidence type="ECO:0000256" key="1">
    <source>
        <dbReference type="SAM" id="Phobius"/>
    </source>
</evidence>
<dbReference type="EMBL" id="BNJK01000002">
    <property type="protein sequence ID" value="GHO98583.1"/>
    <property type="molecule type" value="Genomic_DNA"/>
</dbReference>
<keyword evidence="1" id="KW-0812">Transmembrane</keyword>
<keyword evidence="1" id="KW-0472">Membrane</keyword>
<dbReference type="Proteomes" id="UP000597444">
    <property type="component" value="Unassembled WGS sequence"/>
</dbReference>
<comment type="caution">
    <text evidence="2">The sequence shown here is derived from an EMBL/GenBank/DDBJ whole genome shotgun (WGS) entry which is preliminary data.</text>
</comment>
<reference evidence="2" key="1">
    <citation type="submission" date="2020-10" db="EMBL/GenBank/DDBJ databases">
        <title>Taxonomic study of unclassified bacteria belonging to the class Ktedonobacteria.</title>
        <authorList>
            <person name="Yabe S."/>
            <person name="Wang C.M."/>
            <person name="Zheng Y."/>
            <person name="Sakai Y."/>
            <person name="Cavaletti L."/>
            <person name="Monciardini P."/>
            <person name="Donadio S."/>
        </authorList>
    </citation>
    <scope>NUCLEOTIDE SEQUENCE</scope>
    <source>
        <strain evidence="2">ID150040</strain>
    </source>
</reference>
<keyword evidence="1" id="KW-1133">Transmembrane helix</keyword>
<evidence type="ECO:0000313" key="3">
    <source>
        <dbReference type="Proteomes" id="UP000597444"/>
    </source>
</evidence>
<gene>
    <name evidence="2" type="ORF">KSF_086310</name>
</gene>
<name>A0A8J3IQV7_9CHLR</name>
<proteinExistence type="predicted"/>
<dbReference type="AlphaFoldDB" id="A0A8J3IQV7"/>
<feature type="transmembrane region" description="Helical" evidence="1">
    <location>
        <begin position="12"/>
        <end position="33"/>
    </location>
</feature>